<gene>
    <name evidence="9" type="primary">ethA</name>
    <name evidence="9" type="ORF">SOCE836_072560</name>
</gene>
<protein>
    <submittedName>
        <fullName evidence="9">FAD-containing monooxygenase EthA</fullName>
    </submittedName>
</protein>
<keyword evidence="4" id="KW-0274">FAD</keyword>
<dbReference type="PANTHER" id="PTHR43872">
    <property type="entry name" value="MONOOXYGENASE, PUTATIVE (AFU_ORTHOLOGUE AFUA_8G02570)-RELATED"/>
    <property type="match status" value="1"/>
</dbReference>
<accession>A0A4P2QXU0</accession>
<dbReference type="EMBL" id="CP012672">
    <property type="protein sequence ID" value="AUX35068.1"/>
    <property type="molecule type" value="Genomic_DNA"/>
</dbReference>
<keyword evidence="5" id="KW-0521">NADP</keyword>
<dbReference type="FunFam" id="3.50.50.60:FF:000228">
    <property type="entry name" value="FAD-containing monooxygenase EthA"/>
    <property type="match status" value="1"/>
</dbReference>
<dbReference type="GO" id="GO:0004499">
    <property type="term" value="F:N,N-dimethylaniline monooxygenase activity"/>
    <property type="evidence" value="ECO:0007669"/>
    <property type="project" value="InterPro"/>
</dbReference>
<sequence length="556" mass="61907">MLGSWSATALAARERSMSIEHFDVLIVGAGLSGIGAGYHLQARCPGKRYAILEGRSAIGGTWDLFRYPGIRSDSDMFTLGYSFRPWKEAKAIADGPSIREYVRDTAREFGVDRHIRFNHRVRSASWSSEHTRWTVEVDVGPGEERVRYSCDFLYVCSGYYRYESGYTPSFPGADDFQGRLVHPQSWPQDLDYRGKRVVVIGSGATAVTLVPAMAADAAHVTMLQRSPSYIASLPSEDAIANAIREHLPERIAHRVARWKNVALSLLVYQVCQRAPRLARRMLRSGVARHLPPDFDIDTHFNPRYDPWDQRLCLVPDGDLFRAVKEGRASVVTDRIRTFTKGGVLLESGKELEADIIVTATGLELLLCGGIRIAVDGDVLEPGRAFIYKGLMLGGVPNFALCFGYTNASWTLRAELASIYVCRLLSHMDRHGYRQCLPRPDESDLDPRPLLGLTSGYVRRSADHLPKQGSKAPWYFRQNYVLDLLAMKLGPVEDRAMVFSKEGRPPRRDVASAARPRHAEAWYPGTEPARVATAGGDPWAKAGTRGSAPPSSRRTRS</sequence>
<dbReference type="Proteomes" id="UP000295497">
    <property type="component" value="Chromosome"/>
</dbReference>
<evidence type="ECO:0000313" key="9">
    <source>
        <dbReference type="EMBL" id="AUX35068.1"/>
    </source>
</evidence>
<dbReference type="InterPro" id="IPR051820">
    <property type="entry name" value="FAD-binding_MO"/>
</dbReference>
<dbReference type="Pfam" id="PF00743">
    <property type="entry name" value="FMO-like"/>
    <property type="match status" value="1"/>
</dbReference>
<name>A0A4P2QXU0_SORCE</name>
<evidence type="ECO:0000256" key="1">
    <source>
        <dbReference type="ARBA" id="ARBA00001974"/>
    </source>
</evidence>
<keyword evidence="7 9" id="KW-0503">Monooxygenase</keyword>
<dbReference type="GO" id="GO:0050661">
    <property type="term" value="F:NADP binding"/>
    <property type="evidence" value="ECO:0007669"/>
    <property type="project" value="InterPro"/>
</dbReference>
<feature type="region of interest" description="Disordered" evidence="8">
    <location>
        <begin position="501"/>
        <end position="556"/>
    </location>
</feature>
<dbReference type="Gene3D" id="3.50.50.60">
    <property type="entry name" value="FAD/NAD(P)-binding domain"/>
    <property type="match status" value="2"/>
</dbReference>
<reference evidence="9 10" key="1">
    <citation type="submission" date="2015-09" db="EMBL/GenBank/DDBJ databases">
        <title>Sorangium comparison.</title>
        <authorList>
            <person name="Zaburannyi N."/>
            <person name="Bunk B."/>
            <person name="Overmann J."/>
            <person name="Mueller R."/>
        </authorList>
    </citation>
    <scope>NUCLEOTIDE SEQUENCE [LARGE SCALE GENOMIC DNA]</scope>
    <source>
        <strain evidence="9 10">So ce836</strain>
    </source>
</reference>
<comment type="cofactor">
    <cofactor evidence="1">
        <name>FAD</name>
        <dbReference type="ChEBI" id="CHEBI:57692"/>
    </cofactor>
</comment>
<keyword evidence="3" id="KW-0285">Flavoprotein</keyword>
<organism evidence="9 10">
    <name type="scientific">Sorangium cellulosum</name>
    <name type="common">Polyangium cellulosum</name>
    <dbReference type="NCBI Taxonomy" id="56"/>
    <lineage>
        <taxon>Bacteria</taxon>
        <taxon>Pseudomonadati</taxon>
        <taxon>Myxococcota</taxon>
        <taxon>Polyangia</taxon>
        <taxon>Polyangiales</taxon>
        <taxon>Polyangiaceae</taxon>
        <taxon>Sorangium</taxon>
    </lineage>
</organism>
<evidence type="ECO:0000256" key="8">
    <source>
        <dbReference type="SAM" id="MobiDB-lite"/>
    </source>
</evidence>
<proteinExistence type="inferred from homology"/>
<dbReference type="GO" id="GO:0050660">
    <property type="term" value="F:flavin adenine dinucleotide binding"/>
    <property type="evidence" value="ECO:0007669"/>
    <property type="project" value="InterPro"/>
</dbReference>
<evidence type="ECO:0000256" key="7">
    <source>
        <dbReference type="ARBA" id="ARBA00023033"/>
    </source>
</evidence>
<dbReference type="Pfam" id="PF13450">
    <property type="entry name" value="NAD_binding_8"/>
    <property type="match status" value="1"/>
</dbReference>
<keyword evidence="6" id="KW-0560">Oxidoreductase</keyword>
<evidence type="ECO:0000256" key="6">
    <source>
        <dbReference type="ARBA" id="ARBA00023002"/>
    </source>
</evidence>
<comment type="similarity">
    <text evidence="2">Belongs to the FAD-binding monooxygenase family.</text>
</comment>
<evidence type="ECO:0000256" key="5">
    <source>
        <dbReference type="ARBA" id="ARBA00022857"/>
    </source>
</evidence>
<dbReference type="InterPro" id="IPR036188">
    <property type="entry name" value="FAD/NAD-bd_sf"/>
</dbReference>
<evidence type="ECO:0000256" key="3">
    <source>
        <dbReference type="ARBA" id="ARBA00022630"/>
    </source>
</evidence>
<evidence type="ECO:0000256" key="4">
    <source>
        <dbReference type="ARBA" id="ARBA00022827"/>
    </source>
</evidence>
<dbReference type="PANTHER" id="PTHR43872:SF1">
    <property type="entry name" value="MONOOXYGENASE, PUTATIVE (AFU_ORTHOLOGUE AFUA_8G02570)-RELATED"/>
    <property type="match status" value="1"/>
</dbReference>
<evidence type="ECO:0000256" key="2">
    <source>
        <dbReference type="ARBA" id="ARBA00010139"/>
    </source>
</evidence>
<dbReference type="InterPro" id="IPR020946">
    <property type="entry name" value="Flavin_mOase-like"/>
</dbReference>
<dbReference type="SUPFAM" id="SSF51905">
    <property type="entry name" value="FAD/NAD(P)-binding domain"/>
    <property type="match status" value="1"/>
</dbReference>
<evidence type="ECO:0000313" key="10">
    <source>
        <dbReference type="Proteomes" id="UP000295497"/>
    </source>
</evidence>
<dbReference type="AlphaFoldDB" id="A0A4P2QXU0"/>